<feature type="domain" description="G-patch" evidence="9">
    <location>
        <begin position="25"/>
        <end position="79"/>
    </location>
</feature>
<feature type="region of interest" description="Disordered" evidence="8">
    <location>
        <begin position="152"/>
        <end position="327"/>
    </location>
</feature>
<reference evidence="10" key="1">
    <citation type="journal article" date="2020" name="Stud. Mycol.">
        <title>101 Dothideomycetes genomes: a test case for predicting lifestyles and emergence of pathogens.</title>
        <authorList>
            <person name="Haridas S."/>
            <person name="Albert R."/>
            <person name="Binder M."/>
            <person name="Bloem J."/>
            <person name="Labutti K."/>
            <person name="Salamov A."/>
            <person name="Andreopoulos B."/>
            <person name="Baker S."/>
            <person name="Barry K."/>
            <person name="Bills G."/>
            <person name="Bluhm B."/>
            <person name="Cannon C."/>
            <person name="Castanera R."/>
            <person name="Culley D."/>
            <person name="Daum C."/>
            <person name="Ezra D."/>
            <person name="Gonzalez J."/>
            <person name="Henrissat B."/>
            <person name="Kuo A."/>
            <person name="Liang C."/>
            <person name="Lipzen A."/>
            <person name="Lutzoni F."/>
            <person name="Magnuson J."/>
            <person name="Mondo S."/>
            <person name="Nolan M."/>
            <person name="Ohm R."/>
            <person name="Pangilinan J."/>
            <person name="Park H.-J."/>
            <person name="Ramirez L."/>
            <person name="Alfaro M."/>
            <person name="Sun H."/>
            <person name="Tritt A."/>
            <person name="Yoshinaga Y."/>
            <person name="Zwiers L.-H."/>
            <person name="Turgeon B."/>
            <person name="Goodwin S."/>
            <person name="Spatafora J."/>
            <person name="Crous P."/>
            <person name="Grigoriev I."/>
        </authorList>
    </citation>
    <scope>NUCLEOTIDE SEQUENCE</scope>
    <source>
        <strain evidence="10">ATCC 36951</strain>
    </source>
</reference>
<evidence type="ECO:0000256" key="6">
    <source>
        <dbReference type="ARBA" id="ARBA00041961"/>
    </source>
</evidence>
<keyword evidence="3" id="KW-0698">rRNA processing</keyword>
<evidence type="ECO:0000313" key="11">
    <source>
        <dbReference type="Proteomes" id="UP000799537"/>
    </source>
</evidence>
<feature type="region of interest" description="Disordered" evidence="8">
    <location>
        <begin position="1"/>
        <end position="23"/>
    </location>
</feature>
<evidence type="ECO:0000256" key="5">
    <source>
        <dbReference type="ARBA" id="ARBA00038007"/>
    </source>
</evidence>
<sequence>MGLSGNKTRSKLSHDPNNTAWSKNTANFGHKILSKQGWKQGDFLGAENANHSDHFTAANASHIRVMLREDNLGLGAQIGKGNAETFGLNMFSGLLGRLNGKSDEEVQKKQDTIRDAELRAYQANKYGFMNFVRGGLLVGDKMEFPESTKIEDVKKTSKSIGAEAKQSKKRKAGEDEDVAESSKKRRKSESKSSRAASEIAVDAASKKSEERKKQKSISEEESQDTSSSSESGERGDARKEKRRRKEQRKAAKDSKEPAQIDEDEEKARLKAEKRALKEERRKRREEKRTKRAAKEGAKGSAQPSTATSESEGTATPPVMNGGLTMTGGRHAVRQRYIMQKRMASMNATALKEIFMLKPQPAS</sequence>
<dbReference type="GO" id="GO:0006364">
    <property type="term" value="P:rRNA processing"/>
    <property type="evidence" value="ECO:0007669"/>
    <property type="project" value="UniProtKB-KW"/>
</dbReference>
<dbReference type="PANTHER" id="PTHR23149:SF31">
    <property type="entry name" value="PROTEIN PXR1"/>
    <property type="match status" value="1"/>
</dbReference>
<feature type="compositionally biased region" description="Basic and acidic residues" evidence="8">
    <location>
        <begin position="248"/>
        <end position="258"/>
    </location>
</feature>
<gene>
    <name evidence="10" type="ORF">M409DRAFT_65372</name>
</gene>
<comment type="similarity">
    <text evidence="5">Belongs to the PINX1 family.</text>
</comment>
<comment type="function">
    <text evidence="7">Involved in rRNA-processing at A0, A1 and A2 sites and negatively regulates telomerase.</text>
</comment>
<dbReference type="OrthoDB" id="29523at2759"/>
<dbReference type="InterPro" id="IPR050656">
    <property type="entry name" value="PINX1"/>
</dbReference>
<evidence type="ECO:0000256" key="2">
    <source>
        <dbReference type="ARBA" id="ARBA00022517"/>
    </source>
</evidence>
<dbReference type="PROSITE" id="PS50174">
    <property type="entry name" value="G_PATCH"/>
    <property type="match status" value="1"/>
</dbReference>
<feature type="compositionally biased region" description="Basic and acidic residues" evidence="8">
    <location>
        <begin position="204"/>
        <end position="218"/>
    </location>
</feature>
<accession>A0A6A6CUD2</accession>
<dbReference type="AlphaFoldDB" id="A0A6A6CUD2"/>
<keyword evidence="11" id="KW-1185">Reference proteome</keyword>
<feature type="compositionally biased region" description="Basic and acidic residues" evidence="8">
    <location>
        <begin position="286"/>
        <end position="297"/>
    </location>
</feature>
<comment type="subcellular location">
    <subcellularLocation>
        <location evidence="1">Nucleus</location>
        <location evidence="1">Nucleolus</location>
    </subcellularLocation>
</comment>
<organism evidence="10 11">
    <name type="scientific">Zasmidium cellare ATCC 36951</name>
    <dbReference type="NCBI Taxonomy" id="1080233"/>
    <lineage>
        <taxon>Eukaryota</taxon>
        <taxon>Fungi</taxon>
        <taxon>Dikarya</taxon>
        <taxon>Ascomycota</taxon>
        <taxon>Pezizomycotina</taxon>
        <taxon>Dothideomycetes</taxon>
        <taxon>Dothideomycetidae</taxon>
        <taxon>Mycosphaerellales</taxon>
        <taxon>Mycosphaerellaceae</taxon>
        <taxon>Zasmidium</taxon>
    </lineage>
</organism>
<evidence type="ECO:0000256" key="3">
    <source>
        <dbReference type="ARBA" id="ARBA00022552"/>
    </source>
</evidence>
<evidence type="ECO:0000256" key="1">
    <source>
        <dbReference type="ARBA" id="ARBA00004604"/>
    </source>
</evidence>
<evidence type="ECO:0000256" key="7">
    <source>
        <dbReference type="ARBA" id="ARBA00043878"/>
    </source>
</evidence>
<dbReference type="GeneID" id="54569751"/>
<feature type="compositionally biased region" description="Basic and acidic residues" evidence="8">
    <location>
        <begin position="265"/>
        <end position="279"/>
    </location>
</feature>
<keyword evidence="4" id="KW-0539">Nucleus</keyword>
<dbReference type="InterPro" id="IPR000467">
    <property type="entry name" value="G_patch_dom"/>
</dbReference>
<dbReference type="EMBL" id="ML993589">
    <property type="protein sequence ID" value="KAF2169086.1"/>
    <property type="molecule type" value="Genomic_DNA"/>
</dbReference>
<evidence type="ECO:0000256" key="8">
    <source>
        <dbReference type="SAM" id="MobiDB-lite"/>
    </source>
</evidence>
<name>A0A6A6CUD2_ZASCE</name>
<evidence type="ECO:0000313" key="10">
    <source>
        <dbReference type="EMBL" id="KAF2169086.1"/>
    </source>
</evidence>
<evidence type="ECO:0000259" key="9">
    <source>
        <dbReference type="PROSITE" id="PS50174"/>
    </source>
</evidence>
<protein>
    <recommendedName>
        <fullName evidence="6">PinX1-related protein 1</fullName>
    </recommendedName>
</protein>
<proteinExistence type="inferred from homology"/>
<dbReference type="PANTHER" id="PTHR23149">
    <property type="entry name" value="G PATCH DOMAIN CONTAINING PROTEIN"/>
    <property type="match status" value="1"/>
</dbReference>
<feature type="compositionally biased region" description="Low complexity" evidence="8">
    <location>
        <begin position="304"/>
        <end position="315"/>
    </location>
</feature>
<dbReference type="Proteomes" id="UP000799537">
    <property type="component" value="Unassembled WGS sequence"/>
</dbReference>
<evidence type="ECO:0000256" key="4">
    <source>
        <dbReference type="ARBA" id="ARBA00023242"/>
    </source>
</evidence>
<dbReference type="RefSeq" id="XP_033669975.1">
    <property type="nucleotide sequence ID" value="XM_033816479.1"/>
</dbReference>
<dbReference type="GO" id="GO:0003676">
    <property type="term" value="F:nucleic acid binding"/>
    <property type="evidence" value="ECO:0007669"/>
    <property type="project" value="InterPro"/>
</dbReference>
<keyword evidence="2" id="KW-0690">Ribosome biogenesis</keyword>
<dbReference type="GO" id="GO:0005730">
    <property type="term" value="C:nucleolus"/>
    <property type="evidence" value="ECO:0007669"/>
    <property type="project" value="UniProtKB-SubCell"/>
</dbReference>